<accession>A0A931A234</accession>
<dbReference type="AlphaFoldDB" id="A0A931A234"/>
<keyword evidence="3" id="KW-1185">Reference proteome</keyword>
<reference evidence="2" key="1">
    <citation type="submission" date="2020-11" db="EMBL/GenBank/DDBJ databases">
        <title>Whole-genome analyses of Nonomuraea sp. K274.</title>
        <authorList>
            <person name="Veyisoglu A."/>
        </authorList>
    </citation>
    <scope>NUCLEOTIDE SEQUENCE</scope>
    <source>
        <strain evidence="2">K274</strain>
    </source>
</reference>
<dbReference type="EMBL" id="JADOGI010000006">
    <property type="protein sequence ID" value="MBF8184797.1"/>
    <property type="molecule type" value="Genomic_DNA"/>
</dbReference>
<evidence type="ECO:0008006" key="4">
    <source>
        <dbReference type="Google" id="ProtNLM"/>
    </source>
</evidence>
<proteinExistence type="predicted"/>
<organism evidence="2 3">
    <name type="scientific">Nonomuraea cypriaca</name>
    <dbReference type="NCBI Taxonomy" id="1187855"/>
    <lineage>
        <taxon>Bacteria</taxon>
        <taxon>Bacillati</taxon>
        <taxon>Actinomycetota</taxon>
        <taxon>Actinomycetes</taxon>
        <taxon>Streptosporangiales</taxon>
        <taxon>Streptosporangiaceae</taxon>
        <taxon>Nonomuraea</taxon>
    </lineage>
</organism>
<evidence type="ECO:0000313" key="2">
    <source>
        <dbReference type="EMBL" id="MBF8184797.1"/>
    </source>
</evidence>
<comment type="caution">
    <text evidence="2">The sequence shown here is derived from an EMBL/GenBank/DDBJ whole genome shotgun (WGS) entry which is preliminary data.</text>
</comment>
<evidence type="ECO:0000313" key="3">
    <source>
        <dbReference type="Proteomes" id="UP000605361"/>
    </source>
</evidence>
<keyword evidence="1" id="KW-0732">Signal</keyword>
<sequence>MSTRLSLAAVAFAIIAVAPSPASAQPAGGWQDDAGWGSVTVSADRQHIEVCDLHDDGQAVRVEYATNYLQKWTVVDTNGARWGCGTDSTMISRITVFKLCQGRTFGTCRPSVWVSRSGYLG</sequence>
<dbReference type="RefSeq" id="WP_195893790.1">
    <property type="nucleotide sequence ID" value="NZ_JADOGI010000006.1"/>
</dbReference>
<feature type="chain" id="PRO_5036904834" description="Ricin-type beta-trefoil lectin protein" evidence="1">
    <location>
        <begin position="25"/>
        <end position="121"/>
    </location>
</feature>
<name>A0A931A234_9ACTN</name>
<protein>
    <recommendedName>
        <fullName evidence="4">Ricin-type beta-trefoil lectin protein</fullName>
    </recommendedName>
</protein>
<evidence type="ECO:0000256" key="1">
    <source>
        <dbReference type="SAM" id="SignalP"/>
    </source>
</evidence>
<feature type="signal peptide" evidence="1">
    <location>
        <begin position="1"/>
        <end position="24"/>
    </location>
</feature>
<dbReference type="Proteomes" id="UP000605361">
    <property type="component" value="Unassembled WGS sequence"/>
</dbReference>
<gene>
    <name evidence="2" type="ORF">ITP53_03375</name>
</gene>